<dbReference type="Gene3D" id="3.30.420.40">
    <property type="match status" value="2"/>
</dbReference>
<dbReference type="Pfam" id="PF00814">
    <property type="entry name" value="TsaD"/>
    <property type="match status" value="1"/>
</dbReference>
<dbReference type="EC" id="2.3.1.234" evidence="2"/>
<keyword evidence="3" id="KW-1185">Reference proteome</keyword>
<protein>
    <submittedName>
        <fullName evidence="2">tRNA (Adenosine(37)-N6)-threonylcarbamoyltransferase complex dimerization subunit type 1 TsaB</fullName>
        <ecNumber evidence="2">2.3.1.234</ecNumber>
    </submittedName>
</protein>
<dbReference type="InterPro" id="IPR022496">
    <property type="entry name" value="T6A_TsaB"/>
</dbReference>
<evidence type="ECO:0000313" key="2">
    <source>
        <dbReference type="EMBL" id="MFC4351947.1"/>
    </source>
</evidence>
<evidence type="ECO:0000259" key="1">
    <source>
        <dbReference type="Pfam" id="PF00814"/>
    </source>
</evidence>
<dbReference type="InterPro" id="IPR043129">
    <property type="entry name" value="ATPase_NBD"/>
</dbReference>
<feature type="domain" description="Gcp-like" evidence="1">
    <location>
        <begin position="37"/>
        <end position="139"/>
    </location>
</feature>
<name>A0ABV8UL35_9PROT</name>
<dbReference type="Proteomes" id="UP001595799">
    <property type="component" value="Unassembled WGS sequence"/>
</dbReference>
<dbReference type="NCBIfam" id="TIGR03725">
    <property type="entry name" value="T6A_YeaZ"/>
    <property type="match status" value="1"/>
</dbReference>
<sequence length="238" mass="24976">MTPDSSSGPTVLALDTSGSAGSAAVFRQGHVAAARFEIRSRGHAERLMPMIAEVLEEAATSYQDITRLAVTVGPGSFTGVRVGLATARALALGLECPLLCLDSFALLAEQAREARSGDEDTDTPLAVLIDSRRGDVFLRCYAASGAPLGSPEGCSPDALLARLPRGPLRLAGDGAERALALPELAEQPYRFVETARHCDARSLAHWAARPSATDDSLAAAPLYLRAPDVSRPREASAQ</sequence>
<organism evidence="2 3">
    <name type="scientific">Fodinicurvata halophila</name>
    <dbReference type="NCBI Taxonomy" id="1419723"/>
    <lineage>
        <taxon>Bacteria</taxon>
        <taxon>Pseudomonadati</taxon>
        <taxon>Pseudomonadota</taxon>
        <taxon>Alphaproteobacteria</taxon>
        <taxon>Rhodospirillales</taxon>
        <taxon>Rhodovibrionaceae</taxon>
        <taxon>Fodinicurvata</taxon>
    </lineage>
</organism>
<dbReference type="RefSeq" id="WP_382422291.1">
    <property type="nucleotide sequence ID" value="NZ_JBHSCW010000004.1"/>
</dbReference>
<proteinExistence type="predicted"/>
<dbReference type="InterPro" id="IPR000905">
    <property type="entry name" value="Gcp-like_dom"/>
</dbReference>
<comment type="caution">
    <text evidence="2">The sequence shown here is derived from an EMBL/GenBank/DDBJ whole genome shotgun (WGS) entry which is preliminary data.</text>
</comment>
<evidence type="ECO:0000313" key="3">
    <source>
        <dbReference type="Proteomes" id="UP001595799"/>
    </source>
</evidence>
<dbReference type="GO" id="GO:0061711">
    <property type="term" value="F:tRNA N(6)-L-threonylcarbamoyladenine synthase activity"/>
    <property type="evidence" value="ECO:0007669"/>
    <property type="project" value="UniProtKB-EC"/>
</dbReference>
<dbReference type="CDD" id="cd24032">
    <property type="entry name" value="ASKHA_NBD_TsaB"/>
    <property type="match status" value="1"/>
</dbReference>
<keyword evidence="2" id="KW-0012">Acyltransferase</keyword>
<gene>
    <name evidence="2" type="primary">tsaB</name>
    <name evidence="2" type="ORF">ACFOW6_10375</name>
</gene>
<keyword evidence="2" id="KW-0808">Transferase</keyword>
<dbReference type="PANTHER" id="PTHR11735">
    <property type="entry name" value="TRNA N6-ADENOSINE THREONYLCARBAMOYLTRANSFERASE"/>
    <property type="match status" value="1"/>
</dbReference>
<dbReference type="EMBL" id="JBHSCW010000004">
    <property type="protein sequence ID" value="MFC4351947.1"/>
    <property type="molecule type" value="Genomic_DNA"/>
</dbReference>
<accession>A0ABV8UL35</accession>
<reference evidence="3" key="1">
    <citation type="journal article" date="2019" name="Int. J. Syst. Evol. Microbiol.">
        <title>The Global Catalogue of Microorganisms (GCM) 10K type strain sequencing project: providing services to taxonomists for standard genome sequencing and annotation.</title>
        <authorList>
            <consortium name="The Broad Institute Genomics Platform"/>
            <consortium name="The Broad Institute Genome Sequencing Center for Infectious Disease"/>
            <person name="Wu L."/>
            <person name="Ma J."/>
        </authorList>
    </citation>
    <scope>NUCLEOTIDE SEQUENCE [LARGE SCALE GENOMIC DNA]</scope>
    <source>
        <strain evidence="3">CECT 8472</strain>
    </source>
</reference>
<dbReference type="PANTHER" id="PTHR11735:SF11">
    <property type="entry name" value="TRNA THREONYLCARBAMOYLADENOSINE BIOSYNTHESIS PROTEIN TSAB"/>
    <property type="match status" value="1"/>
</dbReference>
<dbReference type="SUPFAM" id="SSF53067">
    <property type="entry name" value="Actin-like ATPase domain"/>
    <property type="match status" value="2"/>
</dbReference>